<dbReference type="PANTHER" id="PTHR47199:SF2">
    <property type="entry name" value="PHOTOSYSTEM II STABILITY_ASSEMBLY FACTOR HCF136, CHLOROPLASTIC"/>
    <property type="match status" value="1"/>
</dbReference>
<keyword evidence="2" id="KW-0472">Membrane</keyword>
<dbReference type="eggNOG" id="COG4447">
    <property type="taxonomic scope" value="Bacteria"/>
</dbReference>
<dbReference type="AlphaFoldDB" id="D6TJU4"/>
<dbReference type="InterPro" id="IPR015943">
    <property type="entry name" value="WD40/YVTN_repeat-like_dom_sf"/>
</dbReference>
<feature type="region of interest" description="Disordered" evidence="1">
    <location>
        <begin position="49"/>
        <end position="71"/>
    </location>
</feature>
<dbReference type="EMBL" id="ADVG01000001">
    <property type="protein sequence ID" value="EFH89701.1"/>
    <property type="molecule type" value="Genomic_DNA"/>
</dbReference>
<comment type="caution">
    <text evidence="3">The sequence shown here is derived from an EMBL/GenBank/DDBJ whole genome shotgun (WGS) entry which is preliminary data.</text>
</comment>
<evidence type="ECO:0000313" key="3">
    <source>
        <dbReference type="EMBL" id="EFH89701.1"/>
    </source>
</evidence>
<dbReference type="InParanoid" id="D6TJU4"/>
<keyword evidence="4" id="KW-1185">Reference proteome</keyword>
<dbReference type="CDD" id="cd15482">
    <property type="entry name" value="Sialidase_non-viral"/>
    <property type="match status" value="1"/>
</dbReference>
<evidence type="ECO:0000256" key="2">
    <source>
        <dbReference type="SAM" id="Phobius"/>
    </source>
</evidence>
<dbReference type="STRING" id="485913.Krac_11266"/>
<evidence type="ECO:0000256" key="1">
    <source>
        <dbReference type="SAM" id="MobiDB-lite"/>
    </source>
</evidence>
<accession>D6TJU4</accession>
<evidence type="ECO:0000313" key="4">
    <source>
        <dbReference type="Proteomes" id="UP000004508"/>
    </source>
</evidence>
<dbReference type="OrthoDB" id="140537at2"/>
<name>D6TJU4_KTERA</name>
<feature type="transmembrane region" description="Helical" evidence="2">
    <location>
        <begin position="88"/>
        <end position="109"/>
    </location>
</feature>
<protein>
    <recommendedName>
        <fullName evidence="5">Glycosyl hydrolase BNR repeat-containing protein</fullName>
    </recommendedName>
</protein>
<reference evidence="3 4" key="1">
    <citation type="journal article" date="2011" name="Stand. Genomic Sci.">
        <title>Non-contiguous finished genome sequence and contextual data of the filamentous soil bacterium Ktedonobacter racemifer type strain (SOSP1-21).</title>
        <authorList>
            <person name="Chang Y.J."/>
            <person name="Land M."/>
            <person name="Hauser L."/>
            <person name="Chertkov O."/>
            <person name="Del Rio T.G."/>
            <person name="Nolan M."/>
            <person name="Copeland A."/>
            <person name="Tice H."/>
            <person name="Cheng J.F."/>
            <person name="Lucas S."/>
            <person name="Han C."/>
            <person name="Goodwin L."/>
            <person name="Pitluck S."/>
            <person name="Ivanova N."/>
            <person name="Ovchinikova G."/>
            <person name="Pati A."/>
            <person name="Chen A."/>
            <person name="Palaniappan K."/>
            <person name="Mavromatis K."/>
            <person name="Liolios K."/>
            <person name="Brettin T."/>
            <person name="Fiebig A."/>
            <person name="Rohde M."/>
            <person name="Abt B."/>
            <person name="Goker M."/>
            <person name="Detter J.C."/>
            <person name="Woyke T."/>
            <person name="Bristow J."/>
            <person name="Eisen J.A."/>
            <person name="Markowitz V."/>
            <person name="Hugenholtz P."/>
            <person name="Kyrpides N.C."/>
            <person name="Klenk H.P."/>
            <person name="Lapidus A."/>
        </authorList>
    </citation>
    <scope>NUCLEOTIDE SEQUENCE [LARGE SCALE GENOMIC DNA]</scope>
    <source>
        <strain evidence="4">DSM 44963</strain>
    </source>
</reference>
<proteinExistence type="predicted"/>
<evidence type="ECO:0008006" key="5">
    <source>
        <dbReference type="Google" id="ProtNLM"/>
    </source>
</evidence>
<keyword evidence="2" id="KW-0812">Transmembrane</keyword>
<keyword evidence="2" id="KW-1133">Transmembrane helix</keyword>
<dbReference type="Proteomes" id="UP000004508">
    <property type="component" value="Unassembled WGS sequence"/>
</dbReference>
<dbReference type="PANTHER" id="PTHR47199">
    <property type="entry name" value="PHOTOSYSTEM II STABILITY/ASSEMBLY FACTOR HCF136, CHLOROPLASTIC"/>
    <property type="match status" value="1"/>
</dbReference>
<organism evidence="3 4">
    <name type="scientific">Ktedonobacter racemifer DSM 44963</name>
    <dbReference type="NCBI Taxonomy" id="485913"/>
    <lineage>
        <taxon>Bacteria</taxon>
        <taxon>Bacillati</taxon>
        <taxon>Chloroflexota</taxon>
        <taxon>Ktedonobacteria</taxon>
        <taxon>Ktedonobacterales</taxon>
        <taxon>Ktedonobacteraceae</taxon>
        <taxon>Ktedonobacter</taxon>
    </lineage>
</organism>
<dbReference type="Gene3D" id="2.130.10.10">
    <property type="entry name" value="YVTN repeat-like/Quinoprotein amine dehydrogenase"/>
    <property type="match status" value="2"/>
</dbReference>
<dbReference type="SUPFAM" id="SSF110296">
    <property type="entry name" value="Oligoxyloglucan reducing end-specific cellobiohydrolase"/>
    <property type="match status" value="1"/>
</dbReference>
<gene>
    <name evidence="3" type="ORF">Krac_11266</name>
</gene>
<dbReference type="RefSeq" id="WP_007906492.1">
    <property type="nucleotide sequence ID" value="NZ_ADVG01000001.1"/>
</dbReference>
<sequence length="511" mass="58462">MNQYEYKDLLPEERDNVELLAQLQNIHRTTSEDEQSLKHLRKRWYKMRQEESSKPNAISPRPKNIQSRINPLKRGDTKGRAWLRPLNAVAAILVVCLLTGAFLFTISALKQRTKTTATQGEGTSGIWLGFRQTLAMFDEQVGWMMDNQLSTKEGYTPVWHTTDGGKHWQQITPNLTLHKEFSWSLYVRDKVTAWLITRYDGERYAALYRTLDGGKTWQRFAWPYASEPLDFMTFTDQNHGWNLLVTSPFVINLGDVRTGNYVSEADKGLQQFLLHTRDGGKSWQKIGPLPIAGRIEQVQFLDEQTGWITSETVTQKKGAPLPEHTGYLYMTHDGGRSWQRQSLDTALTGIKANAYLDLTFFNKREGYVYAEYGLIGVNLQYYLYVTHDAGQSWQKSGNALPWGKDIGLIIPPLEIPKQQVLPDGQHIAEYQVNAFPSEIEAINTFSLINGRWQQKQTTFQRHNPTANGIISGFSFLSTQRGFVMIQVGQRGREFYHTIDGGKTWQKVGLLS</sequence>